<organism evidence="2 3">
    <name type="scientific">Penicillium camemberti (strain FM 013)</name>
    <dbReference type="NCBI Taxonomy" id="1429867"/>
    <lineage>
        <taxon>Eukaryota</taxon>
        <taxon>Fungi</taxon>
        <taxon>Dikarya</taxon>
        <taxon>Ascomycota</taxon>
        <taxon>Pezizomycotina</taxon>
        <taxon>Eurotiomycetes</taxon>
        <taxon>Eurotiomycetidae</taxon>
        <taxon>Eurotiales</taxon>
        <taxon>Aspergillaceae</taxon>
        <taxon>Penicillium</taxon>
    </lineage>
</organism>
<dbReference type="AlphaFoldDB" id="A0A0G4P8K9"/>
<proteinExistence type="predicted"/>
<dbReference type="EMBL" id="HG793141">
    <property type="protein sequence ID" value="CRL22651.1"/>
    <property type="molecule type" value="Genomic_DNA"/>
</dbReference>
<evidence type="ECO:0000313" key="2">
    <source>
        <dbReference type="EMBL" id="CRL22651.1"/>
    </source>
</evidence>
<keyword evidence="3" id="KW-1185">Reference proteome</keyword>
<gene>
    <name evidence="2" type="ORF">PCAMFM013_S008g000080</name>
</gene>
<feature type="compositionally biased region" description="Polar residues" evidence="1">
    <location>
        <begin position="95"/>
        <end position="121"/>
    </location>
</feature>
<sequence>MICCDDPTYVLRDESSLDSEIDNLGSSAETRAGFIKVIPILGQGTLNVTDDTSDGLVSIAQGGPNLLGTMSYQLQPPTPGVTQCLNQSSLSVTQAVSKPSPSATADTSGSRLYVGASTSSKPEPDNLYRVPLIGVGPPQPKQAPSW</sequence>
<evidence type="ECO:0000313" key="3">
    <source>
        <dbReference type="Proteomes" id="UP000053732"/>
    </source>
</evidence>
<feature type="region of interest" description="Disordered" evidence="1">
    <location>
        <begin position="95"/>
        <end position="146"/>
    </location>
</feature>
<protein>
    <submittedName>
        <fullName evidence="2">Str. FM013</fullName>
    </submittedName>
</protein>
<evidence type="ECO:0000256" key="1">
    <source>
        <dbReference type="SAM" id="MobiDB-lite"/>
    </source>
</evidence>
<name>A0A0G4P8K9_PENC3</name>
<feature type="compositionally biased region" description="Pro residues" evidence="1">
    <location>
        <begin position="137"/>
        <end position="146"/>
    </location>
</feature>
<dbReference type="Proteomes" id="UP000053732">
    <property type="component" value="Unassembled WGS sequence"/>
</dbReference>
<accession>A0A0G4P8K9</accession>
<reference evidence="2 3" key="1">
    <citation type="journal article" date="2014" name="Nat. Commun.">
        <title>Multiple recent horizontal transfers of a large genomic region in cheese making fungi.</title>
        <authorList>
            <person name="Cheeseman K."/>
            <person name="Ropars J."/>
            <person name="Renault P."/>
            <person name="Dupont J."/>
            <person name="Gouzy J."/>
            <person name="Branca A."/>
            <person name="Abraham A.L."/>
            <person name="Ceppi M."/>
            <person name="Conseiller E."/>
            <person name="Debuchy R."/>
            <person name="Malagnac F."/>
            <person name="Goarin A."/>
            <person name="Silar P."/>
            <person name="Lacoste S."/>
            <person name="Sallet E."/>
            <person name="Bensimon A."/>
            <person name="Giraud T."/>
            <person name="Brygoo Y."/>
        </authorList>
    </citation>
    <scope>NUCLEOTIDE SEQUENCE [LARGE SCALE GENOMIC DNA]</scope>
    <source>
        <strain evidence="3">FM 013</strain>
    </source>
</reference>